<sequence length="82" mass="9835">MNDFLASFTNYFVVDDLISFLPWYFPDLFRTDEVRHSFNHIDWPFSLSTSPNLLCGNVRSVHSVMSNVIQYIILDRHDQRHW</sequence>
<proteinExistence type="predicted"/>
<evidence type="ECO:0000313" key="1">
    <source>
        <dbReference type="EMBL" id="KIM86642.1"/>
    </source>
</evidence>
<reference evidence="2" key="2">
    <citation type="submission" date="2015-01" db="EMBL/GenBank/DDBJ databases">
        <title>Evolutionary Origins and Diversification of the Mycorrhizal Mutualists.</title>
        <authorList>
            <consortium name="DOE Joint Genome Institute"/>
            <consortium name="Mycorrhizal Genomics Consortium"/>
            <person name="Kohler A."/>
            <person name="Kuo A."/>
            <person name="Nagy L.G."/>
            <person name="Floudas D."/>
            <person name="Copeland A."/>
            <person name="Barry K.W."/>
            <person name="Cichocki N."/>
            <person name="Veneault-Fourrey C."/>
            <person name="LaButti K."/>
            <person name="Lindquist E.A."/>
            <person name="Lipzen A."/>
            <person name="Lundell T."/>
            <person name="Morin E."/>
            <person name="Murat C."/>
            <person name="Riley R."/>
            <person name="Ohm R."/>
            <person name="Sun H."/>
            <person name="Tunlid A."/>
            <person name="Henrissat B."/>
            <person name="Grigoriev I.V."/>
            <person name="Hibbett D.S."/>
            <person name="Martin F."/>
        </authorList>
    </citation>
    <scope>NUCLEOTIDE SEQUENCE [LARGE SCALE GENOMIC DNA]</scope>
    <source>
        <strain evidence="2">F 1598</strain>
    </source>
</reference>
<protein>
    <submittedName>
        <fullName evidence="1">Uncharacterized protein</fullName>
    </submittedName>
</protein>
<dbReference type="AlphaFoldDB" id="A0A0C3CAE6"/>
<dbReference type="EMBL" id="KN832981">
    <property type="protein sequence ID" value="KIM86642.1"/>
    <property type="molecule type" value="Genomic_DNA"/>
</dbReference>
<name>A0A0C3CAE6_PILCF</name>
<reference evidence="1 2" key="1">
    <citation type="submission" date="2014-04" db="EMBL/GenBank/DDBJ databases">
        <authorList>
            <consortium name="DOE Joint Genome Institute"/>
            <person name="Kuo A."/>
            <person name="Tarkka M."/>
            <person name="Buscot F."/>
            <person name="Kohler A."/>
            <person name="Nagy L.G."/>
            <person name="Floudas D."/>
            <person name="Copeland A."/>
            <person name="Barry K.W."/>
            <person name="Cichocki N."/>
            <person name="Veneault-Fourrey C."/>
            <person name="LaButti K."/>
            <person name="Lindquist E.A."/>
            <person name="Lipzen A."/>
            <person name="Lundell T."/>
            <person name="Morin E."/>
            <person name="Murat C."/>
            <person name="Sun H."/>
            <person name="Tunlid A."/>
            <person name="Henrissat B."/>
            <person name="Grigoriev I.V."/>
            <person name="Hibbett D.S."/>
            <person name="Martin F."/>
            <person name="Nordberg H.P."/>
            <person name="Cantor M.N."/>
            <person name="Hua S.X."/>
        </authorList>
    </citation>
    <scope>NUCLEOTIDE SEQUENCE [LARGE SCALE GENOMIC DNA]</scope>
    <source>
        <strain evidence="1 2">F 1598</strain>
    </source>
</reference>
<gene>
    <name evidence="1" type="ORF">PILCRDRAFT_815876</name>
</gene>
<dbReference type="InParanoid" id="A0A0C3CAE6"/>
<accession>A0A0C3CAE6</accession>
<organism evidence="1 2">
    <name type="scientific">Piloderma croceum (strain F 1598)</name>
    <dbReference type="NCBI Taxonomy" id="765440"/>
    <lineage>
        <taxon>Eukaryota</taxon>
        <taxon>Fungi</taxon>
        <taxon>Dikarya</taxon>
        <taxon>Basidiomycota</taxon>
        <taxon>Agaricomycotina</taxon>
        <taxon>Agaricomycetes</taxon>
        <taxon>Agaricomycetidae</taxon>
        <taxon>Atheliales</taxon>
        <taxon>Atheliaceae</taxon>
        <taxon>Piloderma</taxon>
    </lineage>
</organism>
<dbReference type="HOGENOM" id="CLU_2559071_0_0_1"/>
<keyword evidence="2" id="KW-1185">Reference proteome</keyword>
<dbReference type="Proteomes" id="UP000054166">
    <property type="component" value="Unassembled WGS sequence"/>
</dbReference>
<evidence type="ECO:0000313" key="2">
    <source>
        <dbReference type="Proteomes" id="UP000054166"/>
    </source>
</evidence>